<dbReference type="EMBL" id="CAQM01000813">
    <property type="protein sequence ID" value="CCQ64085.1"/>
    <property type="molecule type" value="Genomic_DNA"/>
</dbReference>
<name>T2JFM4_CROWT</name>
<protein>
    <submittedName>
        <fullName evidence="1">Uncharacterized protein</fullName>
    </submittedName>
</protein>
<accession>T2JFM4</accession>
<dbReference type="Proteomes" id="UP000018198">
    <property type="component" value="Unassembled WGS sequence"/>
</dbReference>
<evidence type="ECO:0000313" key="2">
    <source>
        <dbReference type="Proteomes" id="UP000018198"/>
    </source>
</evidence>
<evidence type="ECO:0000313" key="1">
    <source>
        <dbReference type="EMBL" id="CCQ64085.1"/>
    </source>
</evidence>
<gene>
    <name evidence="1" type="ORF">CWATWH0401_584</name>
</gene>
<sequence>MIKIAQTLTKPDLARKLIKTKLSKTKMLAPSGFQSVFSNSFT</sequence>
<comment type="caution">
    <text evidence="1">The sequence shown here is derived from an EMBL/GenBank/DDBJ whole genome shotgun (WGS) entry which is preliminary data.</text>
</comment>
<organism evidence="1 2">
    <name type="scientific">Crocosphaera watsonii WH 0401</name>
    <dbReference type="NCBI Taxonomy" id="555881"/>
    <lineage>
        <taxon>Bacteria</taxon>
        <taxon>Bacillati</taxon>
        <taxon>Cyanobacteriota</taxon>
        <taxon>Cyanophyceae</taxon>
        <taxon>Oscillatoriophycideae</taxon>
        <taxon>Chroococcales</taxon>
        <taxon>Aphanothecaceae</taxon>
        <taxon>Crocosphaera</taxon>
    </lineage>
</organism>
<reference evidence="1 2" key="2">
    <citation type="submission" date="2013-09" db="EMBL/GenBank/DDBJ databases">
        <title>Whole genome comparison of six Crocosphaera watsonii strains with differing phenotypes.</title>
        <authorList>
            <person name="Bench S.R."/>
            <person name="Heller P."/>
            <person name="Frank I."/>
            <person name="Arciniega M."/>
            <person name="Shilova I.N."/>
            <person name="Zehr J.P."/>
        </authorList>
    </citation>
    <scope>NUCLEOTIDE SEQUENCE [LARGE SCALE GENOMIC DNA]</scope>
    <source>
        <strain evidence="1 2">WH 0401</strain>
    </source>
</reference>
<reference evidence="1 2" key="1">
    <citation type="submission" date="2013-01" db="EMBL/GenBank/DDBJ databases">
        <authorList>
            <person name="Bench S."/>
        </authorList>
    </citation>
    <scope>NUCLEOTIDE SEQUENCE [LARGE SCALE GENOMIC DNA]</scope>
    <source>
        <strain evidence="1 2">WH 0401</strain>
    </source>
</reference>
<proteinExistence type="predicted"/>
<dbReference type="AlphaFoldDB" id="T2JFM4"/>